<dbReference type="Proteomes" id="UP000546162">
    <property type="component" value="Unassembled WGS sequence"/>
</dbReference>
<name>A0A7W7M614_9ACTN</name>
<dbReference type="PROSITE" id="PS50943">
    <property type="entry name" value="HTH_CROC1"/>
    <property type="match status" value="1"/>
</dbReference>
<dbReference type="SUPFAM" id="SSF47413">
    <property type="entry name" value="lambda repressor-like DNA-binding domains"/>
    <property type="match status" value="1"/>
</dbReference>
<proteinExistence type="predicted"/>
<dbReference type="Gene3D" id="1.10.260.40">
    <property type="entry name" value="lambda repressor-like DNA-binding domains"/>
    <property type="match status" value="1"/>
</dbReference>
<dbReference type="RefSeq" id="WP_185038588.1">
    <property type="nucleotide sequence ID" value="NZ_BAABFG010000005.1"/>
</dbReference>
<dbReference type="EMBL" id="JACHNB010000001">
    <property type="protein sequence ID" value="MBB4738303.1"/>
    <property type="molecule type" value="Genomic_DNA"/>
</dbReference>
<dbReference type="SMART" id="SM00530">
    <property type="entry name" value="HTH_XRE"/>
    <property type="match status" value="1"/>
</dbReference>
<dbReference type="CDD" id="cd00093">
    <property type="entry name" value="HTH_XRE"/>
    <property type="match status" value="1"/>
</dbReference>
<dbReference type="Pfam" id="PF13560">
    <property type="entry name" value="HTH_31"/>
    <property type="match status" value="1"/>
</dbReference>
<sequence>MDAVVRAQRTSNVSRAAIFSALAGKTLPSPETLSAMVDAWSAEGSRDMRTWLEHRSRCEARLATVGGAGAGAKTAALKFGQELSRQRIRHKLTQAVMAERAGTSAARISRIENGIHFPSETDAWRFDQALGLQGIFVTLHRNLSG</sequence>
<dbReference type="AlphaFoldDB" id="A0A7W7M614"/>
<dbReference type="GO" id="GO:0003677">
    <property type="term" value="F:DNA binding"/>
    <property type="evidence" value="ECO:0007669"/>
    <property type="project" value="UniProtKB-KW"/>
</dbReference>
<reference evidence="2 3" key="1">
    <citation type="submission" date="2020-08" db="EMBL/GenBank/DDBJ databases">
        <title>Sequencing the genomes of 1000 actinobacteria strains.</title>
        <authorList>
            <person name="Klenk H.-P."/>
        </authorList>
    </citation>
    <scope>NUCLEOTIDE SEQUENCE [LARGE SCALE GENOMIC DNA]</scope>
    <source>
        <strain evidence="2 3">DSM 45809</strain>
    </source>
</reference>
<accession>A0A7W7M614</accession>
<comment type="caution">
    <text evidence="2">The sequence shown here is derived from an EMBL/GenBank/DDBJ whole genome shotgun (WGS) entry which is preliminary data.</text>
</comment>
<evidence type="ECO:0000313" key="2">
    <source>
        <dbReference type="EMBL" id="MBB4738303.1"/>
    </source>
</evidence>
<keyword evidence="2" id="KW-0238">DNA-binding</keyword>
<evidence type="ECO:0000313" key="3">
    <source>
        <dbReference type="Proteomes" id="UP000546162"/>
    </source>
</evidence>
<evidence type="ECO:0000259" key="1">
    <source>
        <dbReference type="PROSITE" id="PS50943"/>
    </source>
</evidence>
<dbReference type="InterPro" id="IPR001387">
    <property type="entry name" value="Cro/C1-type_HTH"/>
</dbReference>
<organism evidence="2 3">
    <name type="scientific">Actinoplanes octamycinicus</name>
    <dbReference type="NCBI Taxonomy" id="135948"/>
    <lineage>
        <taxon>Bacteria</taxon>
        <taxon>Bacillati</taxon>
        <taxon>Actinomycetota</taxon>
        <taxon>Actinomycetes</taxon>
        <taxon>Micromonosporales</taxon>
        <taxon>Micromonosporaceae</taxon>
        <taxon>Actinoplanes</taxon>
    </lineage>
</organism>
<gene>
    <name evidence="2" type="ORF">BJY16_001762</name>
</gene>
<keyword evidence="3" id="KW-1185">Reference proteome</keyword>
<feature type="domain" description="HTH cro/C1-type" evidence="1">
    <location>
        <begin position="83"/>
        <end position="136"/>
    </location>
</feature>
<dbReference type="InterPro" id="IPR010982">
    <property type="entry name" value="Lambda_DNA-bd_dom_sf"/>
</dbReference>
<protein>
    <submittedName>
        <fullName evidence="2">DNA-binding XRE family transcriptional regulator/predicted DNA-binding transcriptional regulator AlpA</fullName>
    </submittedName>
</protein>